<keyword evidence="2" id="KW-1185">Reference proteome</keyword>
<evidence type="ECO:0000313" key="1">
    <source>
        <dbReference type="EMBL" id="GAA4072777.1"/>
    </source>
</evidence>
<dbReference type="EMBL" id="BAABDL010000094">
    <property type="protein sequence ID" value="GAA4072777.1"/>
    <property type="molecule type" value="Genomic_DNA"/>
</dbReference>
<dbReference type="RefSeq" id="WP_344912355.1">
    <property type="nucleotide sequence ID" value="NZ_BAABDL010000094.1"/>
</dbReference>
<proteinExistence type="predicted"/>
<dbReference type="Proteomes" id="UP001501734">
    <property type="component" value="Unassembled WGS sequence"/>
</dbReference>
<evidence type="ECO:0000313" key="2">
    <source>
        <dbReference type="Proteomes" id="UP001501734"/>
    </source>
</evidence>
<protein>
    <recommendedName>
        <fullName evidence="3">Transmembrane protein</fullName>
    </recommendedName>
</protein>
<sequence length="166" mass="19448">MFWIIIIVFIFLCLIISSLFLPLTCQLSLKVGDQIDVELSVKLVNFSVYRKTDQISYDSFIEDHLEQMLTKKSLEKPNWLKTIKLVKFNWSTKIGLEHADETALSVSSLLIIKGMITKVIFQLLNQPKAIDYLVQPNFEQLMFQSDCQCIFSLKLWQAIYMKFKRK</sequence>
<reference evidence="2" key="1">
    <citation type="journal article" date="2019" name="Int. J. Syst. Evol. Microbiol.">
        <title>The Global Catalogue of Microorganisms (GCM) 10K type strain sequencing project: providing services to taxonomists for standard genome sequencing and annotation.</title>
        <authorList>
            <consortium name="The Broad Institute Genomics Platform"/>
            <consortium name="The Broad Institute Genome Sequencing Center for Infectious Disease"/>
            <person name="Wu L."/>
            <person name="Ma J."/>
        </authorList>
    </citation>
    <scope>NUCLEOTIDE SEQUENCE [LARGE SCALE GENOMIC DNA]</scope>
    <source>
        <strain evidence="2">JCM 17250</strain>
    </source>
</reference>
<comment type="caution">
    <text evidence="1">The sequence shown here is derived from an EMBL/GenBank/DDBJ whole genome shotgun (WGS) entry which is preliminary data.</text>
</comment>
<evidence type="ECO:0008006" key="3">
    <source>
        <dbReference type="Google" id="ProtNLM"/>
    </source>
</evidence>
<accession>A0ABP7VRH2</accession>
<gene>
    <name evidence="1" type="ORF">GCM10022410_17760</name>
</gene>
<organism evidence="1 2">
    <name type="scientific">Amphibacillus indicireducens</name>
    <dbReference type="NCBI Taxonomy" id="1076330"/>
    <lineage>
        <taxon>Bacteria</taxon>
        <taxon>Bacillati</taxon>
        <taxon>Bacillota</taxon>
        <taxon>Bacilli</taxon>
        <taxon>Bacillales</taxon>
        <taxon>Bacillaceae</taxon>
        <taxon>Amphibacillus</taxon>
    </lineage>
</organism>
<name>A0ABP7VRH2_9BACI</name>